<evidence type="ECO:0008006" key="5">
    <source>
        <dbReference type="Google" id="ProtNLM"/>
    </source>
</evidence>
<feature type="signal peptide" evidence="2">
    <location>
        <begin position="1"/>
        <end position="27"/>
    </location>
</feature>
<dbReference type="EMBL" id="NIQC01000031">
    <property type="protein sequence ID" value="OWZ82979.1"/>
    <property type="molecule type" value="Genomic_DNA"/>
</dbReference>
<protein>
    <recommendedName>
        <fullName evidence="5">Secreted protein</fullName>
    </recommendedName>
</protein>
<keyword evidence="2" id="KW-0732">Signal</keyword>
<evidence type="ECO:0000256" key="2">
    <source>
        <dbReference type="SAM" id="SignalP"/>
    </source>
</evidence>
<evidence type="ECO:0000313" key="3">
    <source>
        <dbReference type="EMBL" id="OWZ82979.1"/>
    </source>
</evidence>
<feature type="compositionally biased region" description="Basic and acidic residues" evidence="1">
    <location>
        <begin position="103"/>
        <end position="112"/>
    </location>
</feature>
<dbReference type="AlphaFoldDB" id="A0A226BXQ1"/>
<name>A0A226BXQ1_9FIRM</name>
<sequence length="147" mass="16636">MTKKFIGGLLVVGLAVAFTIASPVQMAAAGESLTEDNEMFQRGLNQSLCYRSEDLNEEELDKRQQERDEAKINQVVNAIEKELISEKEGKDIIETIKNNDFERGDCLEEGPRNNKNNLNITDEIENDNSREFGNGRQNRRGSRGCRN</sequence>
<dbReference type="Proteomes" id="UP000214588">
    <property type="component" value="Unassembled WGS sequence"/>
</dbReference>
<accession>A0A226BXQ1</accession>
<proteinExistence type="predicted"/>
<evidence type="ECO:0000256" key="1">
    <source>
        <dbReference type="SAM" id="MobiDB-lite"/>
    </source>
</evidence>
<reference evidence="3 4" key="1">
    <citation type="submission" date="2017-06" db="EMBL/GenBank/DDBJ databases">
        <title>Draft Genome Sequence of Natranaerobius trueperi halophilic, alkalithermophilic bacteria from soda lakes.</title>
        <authorList>
            <person name="Zhao B."/>
        </authorList>
    </citation>
    <scope>NUCLEOTIDE SEQUENCE [LARGE SCALE GENOMIC DNA]</scope>
    <source>
        <strain evidence="3 4">DSM 18760</strain>
    </source>
</reference>
<dbReference type="RefSeq" id="WP_089024327.1">
    <property type="nucleotide sequence ID" value="NZ_NIQC01000031.1"/>
</dbReference>
<feature type="compositionally biased region" description="Basic residues" evidence="1">
    <location>
        <begin position="137"/>
        <end position="147"/>
    </location>
</feature>
<feature type="region of interest" description="Disordered" evidence="1">
    <location>
        <begin position="103"/>
        <end position="147"/>
    </location>
</feature>
<feature type="chain" id="PRO_5039322258" description="Secreted protein" evidence="2">
    <location>
        <begin position="28"/>
        <end position="147"/>
    </location>
</feature>
<gene>
    <name evidence="3" type="ORF">CDO51_11130</name>
</gene>
<organism evidence="3 4">
    <name type="scientific">Natranaerobius trueperi</name>
    <dbReference type="NCBI Taxonomy" id="759412"/>
    <lineage>
        <taxon>Bacteria</taxon>
        <taxon>Bacillati</taxon>
        <taxon>Bacillota</taxon>
        <taxon>Clostridia</taxon>
        <taxon>Natranaerobiales</taxon>
        <taxon>Natranaerobiaceae</taxon>
        <taxon>Natranaerobius</taxon>
    </lineage>
</organism>
<keyword evidence="4" id="KW-1185">Reference proteome</keyword>
<comment type="caution">
    <text evidence="3">The sequence shown here is derived from an EMBL/GenBank/DDBJ whole genome shotgun (WGS) entry which is preliminary data.</text>
</comment>
<evidence type="ECO:0000313" key="4">
    <source>
        <dbReference type="Proteomes" id="UP000214588"/>
    </source>
</evidence>